<dbReference type="OrthoDB" id="6627079at2759"/>
<evidence type="ECO:0000313" key="1">
    <source>
        <dbReference type="Proteomes" id="UP000504629"/>
    </source>
</evidence>
<reference evidence="2" key="1">
    <citation type="submission" date="2025-08" db="UniProtKB">
        <authorList>
            <consortium name="RefSeq"/>
        </authorList>
    </citation>
    <scope>IDENTIFICATION</scope>
    <source>
        <tissue evidence="2">Silk gland</tissue>
    </source>
</reference>
<dbReference type="AlphaFoldDB" id="A0A6J2KA79"/>
<keyword evidence="1" id="KW-1185">Reference proteome</keyword>
<evidence type="ECO:0000313" key="2">
    <source>
        <dbReference type="RefSeq" id="XP_028038543.1"/>
    </source>
</evidence>
<sequence>MRMTETQFEELLTHVEPAIKKSDTFMRSALTPKIKLQIVLYLLATGCSLRTLSHLFRVSKPTISLMIPIVCDAVYNALKDYIKIPRSTEEWNSIEEGFSQKWNFPGCCGALDGKHVVLNAPDDSRSYYYNYKNQHSISFFWD</sequence>
<dbReference type="GeneID" id="114249240"/>
<dbReference type="Proteomes" id="UP000504629">
    <property type="component" value="Unplaced"/>
</dbReference>
<dbReference type="KEGG" id="bman:114249240"/>
<gene>
    <name evidence="2" type="primary">LOC114249240</name>
</gene>
<accession>A0A6J2KA79</accession>
<protein>
    <submittedName>
        <fullName evidence="2">Uncharacterized protein LOC114249240</fullName>
    </submittedName>
</protein>
<name>A0A6J2KA79_BOMMA</name>
<proteinExistence type="predicted"/>
<organism evidence="1 2">
    <name type="scientific">Bombyx mandarina</name>
    <name type="common">Wild silk moth</name>
    <name type="synonym">Wild silkworm</name>
    <dbReference type="NCBI Taxonomy" id="7092"/>
    <lineage>
        <taxon>Eukaryota</taxon>
        <taxon>Metazoa</taxon>
        <taxon>Ecdysozoa</taxon>
        <taxon>Arthropoda</taxon>
        <taxon>Hexapoda</taxon>
        <taxon>Insecta</taxon>
        <taxon>Pterygota</taxon>
        <taxon>Neoptera</taxon>
        <taxon>Endopterygota</taxon>
        <taxon>Lepidoptera</taxon>
        <taxon>Glossata</taxon>
        <taxon>Ditrysia</taxon>
        <taxon>Bombycoidea</taxon>
        <taxon>Bombycidae</taxon>
        <taxon>Bombycinae</taxon>
        <taxon>Bombyx</taxon>
    </lineage>
</organism>
<dbReference type="RefSeq" id="XP_028038543.1">
    <property type="nucleotide sequence ID" value="XM_028182742.1"/>
</dbReference>